<sequence>MEPYVQPPQPAQTNGKSIAAMILGILSVVIPYVGLIIGIVAIVFARISLKEIRLRGEQGRGMAIAGLVCGIVGVVIYAVIIAIVIAVLAFAIKENHVTTF</sequence>
<dbReference type="Pfam" id="PF13828">
    <property type="entry name" value="DUF4190"/>
    <property type="match status" value="1"/>
</dbReference>
<protein>
    <submittedName>
        <fullName evidence="3">DUF4190 domain-containing protein</fullName>
    </submittedName>
</protein>
<evidence type="ECO:0000313" key="4">
    <source>
        <dbReference type="Proteomes" id="UP001596044"/>
    </source>
</evidence>
<reference evidence="4" key="1">
    <citation type="journal article" date="2019" name="Int. J. Syst. Evol. Microbiol.">
        <title>The Global Catalogue of Microorganisms (GCM) 10K type strain sequencing project: providing services to taxonomists for standard genome sequencing and annotation.</title>
        <authorList>
            <consortium name="The Broad Institute Genomics Platform"/>
            <consortium name="The Broad Institute Genome Sequencing Center for Infectious Disease"/>
            <person name="Wu L."/>
            <person name="Ma J."/>
        </authorList>
    </citation>
    <scope>NUCLEOTIDE SEQUENCE [LARGE SCALE GENOMIC DNA]</scope>
    <source>
        <strain evidence="4">KACC 11904</strain>
    </source>
</reference>
<name>A0ABW0KBK3_9BACL</name>
<feature type="transmembrane region" description="Helical" evidence="1">
    <location>
        <begin position="20"/>
        <end position="44"/>
    </location>
</feature>
<evidence type="ECO:0000313" key="3">
    <source>
        <dbReference type="EMBL" id="MFC5450447.1"/>
    </source>
</evidence>
<proteinExistence type="predicted"/>
<dbReference type="InterPro" id="IPR025241">
    <property type="entry name" value="DUF4190"/>
</dbReference>
<evidence type="ECO:0000259" key="2">
    <source>
        <dbReference type="Pfam" id="PF13828"/>
    </source>
</evidence>
<keyword evidence="1" id="KW-0812">Transmembrane</keyword>
<gene>
    <name evidence="3" type="ORF">ACFPOG_19530</name>
</gene>
<keyword evidence="4" id="KW-1185">Reference proteome</keyword>
<accession>A0ABW0KBK3</accession>
<keyword evidence="1" id="KW-0472">Membrane</keyword>
<comment type="caution">
    <text evidence="3">The sequence shown here is derived from an EMBL/GenBank/DDBJ whole genome shotgun (WGS) entry which is preliminary data.</text>
</comment>
<evidence type="ECO:0000256" key="1">
    <source>
        <dbReference type="SAM" id="Phobius"/>
    </source>
</evidence>
<feature type="transmembrane region" description="Helical" evidence="1">
    <location>
        <begin position="64"/>
        <end position="92"/>
    </location>
</feature>
<feature type="domain" description="DUF4190" evidence="2">
    <location>
        <begin position="17"/>
        <end position="79"/>
    </location>
</feature>
<organism evidence="3 4">
    <name type="scientific">Paenibacillus aestuarii</name>
    <dbReference type="NCBI Taxonomy" id="516965"/>
    <lineage>
        <taxon>Bacteria</taxon>
        <taxon>Bacillati</taxon>
        <taxon>Bacillota</taxon>
        <taxon>Bacilli</taxon>
        <taxon>Bacillales</taxon>
        <taxon>Paenibacillaceae</taxon>
        <taxon>Paenibacillus</taxon>
    </lineage>
</organism>
<dbReference type="Proteomes" id="UP001596044">
    <property type="component" value="Unassembled WGS sequence"/>
</dbReference>
<keyword evidence="1" id="KW-1133">Transmembrane helix</keyword>
<dbReference type="EMBL" id="JBHSMJ010000026">
    <property type="protein sequence ID" value="MFC5450447.1"/>
    <property type="molecule type" value="Genomic_DNA"/>
</dbReference>
<dbReference type="RefSeq" id="WP_270885351.1">
    <property type="nucleotide sequence ID" value="NZ_JAQFVF010000088.1"/>
</dbReference>